<feature type="chain" id="PRO_5032366041" evidence="2">
    <location>
        <begin position="35"/>
        <end position="333"/>
    </location>
</feature>
<dbReference type="CDD" id="cd13578">
    <property type="entry name" value="PBP2_Bug27"/>
    <property type="match status" value="1"/>
</dbReference>
<evidence type="ECO:0000256" key="2">
    <source>
        <dbReference type="SAM" id="SignalP"/>
    </source>
</evidence>
<dbReference type="Gene3D" id="3.40.190.150">
    <property type="entry name" value="Bordetella uptake gene, domain 1"/>
    <property type="match status" value="1"/>
</dbReference>
<dbReference type="PIRSF" id="PIRSF017082">
    <property type="entry name" value="YflP"/>
    <property type="match status" value="1"/>
</dbReference>
<comment type="similarity">
    <text evidence="1">Belongs to the UPF0065 (bug) family.</text>
</comment>
<sequence>MTPRVRHLPRRTVLGIALAGLASAIVGLPTPASAAEYPTKPIRFIVPYAAGGTTDLVARTVGQRVAEKLGQPVVIENRPGAGGNIGMEAVAKAAPDGYTIGFGAISTNALNPHIYKAMPFDPRRDFTAVSLLGTSTIVLEVGNQLPVKTVAELVAYARRNPGLTYATAGTGTSMHLAAAMFAQMTGTSLTHVPYKGSSPAINDMLGGHIPVMFDNLPASLPHIQAGKLRALAVAGSTRSPALPNVPTLAEAGLAGYSVEPWFGVYGPAAMPADIVQKLNAAFVEALGSAAVRDKLVQAGFNPKSSSAAELQSLTQAEYEKFGKVARSANITVD</sequence>
<protein>
    <submittedName>
        <fullName evidence="3">Tripartite tricarboxylate transporter substrate binding protein</fullName>
    </submittedName>
</protein>
<dbReference type="AlphaFoldDB" id="A0A849B9C5"/>
<proteinExistence type="inferred from homology"/>
<dbReference type="PANTHER" id="PTHR42928:SF5">
    <property type="entry name" value="BLR1237 PROTEIN"/>
    <property type="match status" value="1"/>
</dbReference>
<dbReference type="PANTHER" id="PTHR42928">
    <property type="entry name" value="TRICARBOXYLATE-BINDING PROTEIN"/>
    <property type="match status" value="1"/>
</dbReference>
<reference evidence="3 4" key="1">
    <citation type="submission" date="2020-05" db="EMBL/GenBank/DDBJ databases">
        <title>MicrobeNet Type strains.</title>
        <authorList>
            <person name="Nicholson A.C."/>
        </authorList>
    </citation>
    <scope>NUCLEOTIDE SEQUENCE [LARGE SCALE GENOMIC DNA]</scope>
    <source>
        <strain evidence="3 4">ATCC 700815</strain>
    </source>
</reference>
<evidence type="ECO:0000313" key="3">
    <source>
        <dbReference type="EMBL" id="NNH10744.1"/>
    </source>
</evidence>
<dbReference type="InterPro" id="IPR042100">
    <property type="entry name" value="Bug_dom1"/>
</dbReference>
<gene>
    <name evidence="3" type="ORF">HLB16_07590</name>
</gene>
<dbReference type="EMBL" id="JABEMD010000009">
    <property type="protein sequence ID" value="NNH10744.1"/>
    <property type="molecule type" value="Genomic_DNA"/>
</dbReference>
<organism evidence="3 4">
    <name type="scientific">Cupriavidus gilardii</name>
    <dbReference type="NCBI Taxonomy" id="82541"/>
    <lineage>
        <taxon>Bacteria</taxon>
        <taxon>Pseudomonadati</taxon>
        <taxon>Pseudomonadota</taxon>
        <taxon>Betaproteobacteria</taxon>
        <taxon>Burkholderiales</taxon>
        <taxon>Burkholderiaceae</taxon>
        <taxon>Cupriavidus</taxon>
    </lineage>
</organism>
<feature type="signal peptide" evidence="2">
    <location>
        <begin position="1"/>
        <end position="34"/>
    </location>
</feature>
<dbReference type="Pfam" id="PF03401">
    <property type="entry name" value="TctC"/>
    <property type="match status" value="1"/>
</dbReference>
<accession>A0A849B9C5</accession>
<dbReference type="InterPro" id="IPR005064">
    <property type="entry name" value="BUG"/>
</dbReference>
<evidence type="ECO:0000313" key="4">
    <source>
        <dbReference type="Proteomes" id="UP000542973"/>
    </source>
</evidence>
<keyword evidence="2" id="KW-0732">Signal</keyword>
<evidence type="ECO:0000256" key="1">
    <source>
        <dbReference type="ARBA" id="ARBA00006987"/>
    </source>
</evidence>
<dbReference type="Proteomes" id="UP000542973">
    <property type="component" value="Unassembled WGS sequence"/>
</dbReference>
<dbReference type="Gene3D" id="3.40.190.10">
    <property type="entry name" value="Periplasmic binding protein-like II"/>
    <property type="match status" value="1"/>
</dbReference>
<comment type="caution">
    <text evidence="3">The sequence shown here is derived from an EMBL/GenBank/DDBJ whole genome shotgun (WGS) entry which is preliminary data.</text>
</comment>
<dbReference type="InterPro" id="IPR006311">
    <property type="entry name" value="TAT_signal"/>
</dbReference>
<dbReference type="SUPFAM" id="SSF53850">
    <property type="entry name" value="Periplasmic binding protein-like II"/>
    <property type="match status" value="1"/>
</dbReference>
<dbReference type="RefSeq" id="WP_053824008.1">
    <property type="nucleotide sequence ID" value="NZ_BAAAEB010000023.1"/>
</dbReference>
<dbReference type="PROSITE" id="PS51318">
    <property type="entry name" value="TAT"/>
    <property type="match status" value="1"/>
</dbReference>
<name>A0A849B9C5_9BURK</name>